<name>A0A4Y2E5X7_ARAVE</name>
<dbReference type="EMBL" id="BGPR01000515">
    <property type="protein sequence ID" value="GBM24311.1"/>
    <property type="molecule type" value="Genomic_DNA"/>
</dbReference>
<sequence length="122" mass="13568">MHNSPPGALLFFSDRQGMDRGLKPISEEGHVVQDSLCCDSSLGKEVRNFISRMPDMCSNTTHNDICIVKEKSLNFSGYFARCVSIGYGFQTGLAIIPNFDVTLKGHRIFDCFVYGCHLCLVP</sequence>
<organism evidence="1 2">
    <name type="scientific">Araneus ventricosus</name>
    <name type="common">Orbweaver spider</name>
    <name type="synonym">Epeira ventricosa</name>
    <dbReference type="NCBI Taxonomy" id="182803"/>
    <lineage>
        <taxon>Eukaryota</taxon>
        <taxon>Metazoa</taxon>
        <taxon>Ecdysozoa</taxon>
        <taxon>Arthropoda</taxon>
        <taxon>Chelicerata</taxon>
        <taxon>Arachnida</taxon>
        <taxon>Araneae</taxon>
        <taxon>Araneomorphae</taxon>
        <taxon>Entelegynae</taxon>
        <taxon>Araneoidea</taxon>
        <taxon>Araneidae</taxon>
        <taxon>Araneus</taxon>
    </lineage>
</organism>
<comment type="caution">
    <text evidence="1">The sequence shown here is derived from an EMBL/GenBank/DDBJ whole genome shotgun (WGS) entry which is preliminary data.</text>
</comment>
<evidence type="ECO:0000313" key="1">
    <source>
        <dbReference type="EMBL" id="GBM24311.1"/>
    </source>
</evidence>
<accession>A0A4Y2E5X7</accession>
<gene>
    <name evidence="1" type="ORF">AVEN_158871_1</name>
</gene>
<proteinExistence type="predicted"/>
<protein>
    <submittedName>
        <fullName evidence="1">Uncharacterized protein</fullName>
    </submittedName>
</protein>
<reference evidence="1 2" key="1">
    <citation type="journal article" date="2019" name="Sci. Rep.">
        <title>Orb-weaving spider Araneus ventricosus genome elucidates the spidroin gene catalogue.</title>
        <authorList>
            <person name="Kono N."/>
            <person name="Nakamura H."/>
            <person name="Ohtoshi R."/>
            <person name="Moran D.A.P."/>
            <person name="Shinohara A."/>
            <person name="Yoshida Y."/>
            <person name="Fujiwara M."/>
            <person name="Mori M."/>
            <person name="Tomita M."/>
            <person name="Arakawa K."/>
        </authorList>
    </citation>
    <scope>NUCLEOTIDE SEQUENCE [LARGE SCALE GENOMIC DNA]</scope>
</reference>
<evidence type="ECO:0000313" key="2">
    <source>
        <dbReference type="Proteomes" id="UP000499080"/>
    </source>
</evidence>
<dbReference type="AlphaFoldDB" id="A0A4Y2E5X7"/>
<keyword evidence="2" id="KW-1185">Reference proteome</keyword>
<dbReference type="Proteomes" id="UP000499080">
    <property type="component" value="Unassembled WGS sequence"/>
</dbReference>